<dbReference type="PROSITE" id="PS00770">
    <property type="entry name" value="AA_TRANSFER_CLASS_4"/>
    <property type="match status" value="1"/>
</dbReference>
<dbReference type="InterPro" id="IPR018300">
    <property type="entry name" value="Aminotrans_IV_CS"/>
</dbReference>
<evidence type="ECO:0000256" key="17">
    <source>
        <dbReference type="RuleBase" id="RU004516"/>
    </source>
</evidence>
<comment type="catalytic activity">
    <reaction evidence="14 18">
        <text>L-leucine + 2-oxoglutarate = 4-methyl-2-oxopentanoate + L-glutamate</text>
        <dbReference type="Rhea" id="RHEA:18321"/>
        <dbReference type="ChEBI" id="CHEBI:16810"/>
        <dbReference type="ChEBI" id="CHEBI:17865"/>
        <dbReference type="ChEBI" id="CHEBI:29985"/>
        <dbReference type="ChEBI" id="CHEBI:57427"/>
        <dbReference type="EC" id="2.6.1.42"/>
    </reaction>
</comment>
<comment type="pathway">
    <text evidence="3">Amino-acid biosynthesis; L-isoleucine biosynthesis; L-isoleucine from 2-oxobutanoate: step 4/4.</text>
</comment>
<evidence type="ECO:0000256" key="15">
    <source>
        <dbReference type="PIRSR" id="PIRSR006468-1"/>
    </source>
</evidence>
<proteinExistence type="inferred from homology"/>
<evidence type="ECO:0000256" key="12">
    <source>
        <dbReference type="ARBA" id="ARBA00048212"/>
    </source>
</evidence>
<comment type="similarity">
    <text evidence="6 16">Belongs to the class-IV pyridoxal-phosphate-dependent aminotransferase family.</text>
</comment>
<dbReference type="PANTHER" id="PTHR11825:SF44">
    <property type="entry name" value="BRANCHED-CHAIN-AMINO-ACID AMINOTRANSFERASE"/>
    <property type="match status" value="1"/>
</dbReference>
<evidence type="ECO:0000256" key="11">
    <source>
        <dbReference type="ARBA" id="ARBA00023304"/>
    </source>
</evidence>
<comment type="function">
    <text evidence="2">Acts on leucine, isoleucine and valine.</text>
</comment>
<name>A0A8J6NCK1_9BACT</name>
<dbReference type="UniPathway" id="UPA00048">
    <property type="reaction ID" value="UER00073"/>
</dbReference>
<evidence type="ECO:0000256" key="13">
    <source>
        <dbReference type="ARBA" id="ARBA00048798"/>
    </source>
</evidence>
<dbReference type="SUPFAM" id="SSF56752">
    <property type="entry name" value="D-aminoacid aminotransferase-like PLP-dependent enzymes"/>
    <property type="match status" value="1"/>
</dbReference>
<reference evidence="19 20" key="1">
    <citation type="submission" date="2020-08" db="EMBL/GenBank/DDBJ databases">
        <title>Bridging the membrane lipid divide: bacteria of the FCB group superphylum have the potential to synthesize archaeal ether lipids.</title>
        <authorList>
            <person name="Villanueva L."/>
            <person name="Von Meijenfeldt F.A.B."/>
            <person name="Westbye A.B."/>
            <person name="Yadav S."/>
            <person name="Hopmans E.C."/>
            <person name="Dutilh B.E."/>
            <person name="Sinninghe Damste J.S."/>
        </authorList>
    </citation>
    <scope>NUCLEOTIDE SEQUENCE [LARGE SCALE GENOMIC DNA]</scope>
    <source>
        <strain evidence="19">NIOZ-UU81</strain>
    </source>
</reference>
<comment type="catalytic activity">
    <reaction evidence="12 18">
        <text>L-valine + 2-oxoglutarate = 3-methyl-2-oxobutanoate + L-glutamate</text>
        <dbReference type="Rhea" id="RHEA:24813"/>
        <dbReference type="ChEBI" id="CHEBI:11851"/>
        <dbReference type="ChEBI" id="CHEBI:16810"/>
        <dbReference type="ChEBI" id="CHEBI:29985"/>
        <dbReference type="ChEBI" id="CHEBI:57762"/>
        <dbReference type="EC" id="2.6.1.42"/>
    </reaction>
</comment>
<keyword evidence="7 18" id="KW-0032">Aminotransferase</keyword>
<dbReference type="GO" id="GO:0009099">
    <property type="term" value="P:L-valine biosynthetic process"/>
    <property type="evidence" value="ECO:0007669"/>
    <property type="project" value="UniProtKB-UniPathway"/>
</dbReference>
<accession>A0A8J6NCK1</accession>
<evidence type="ECO:0000256" key="3">
    <source>
        <dbReference type="ARBA" id="ARBA00004824"/>
    </source>
</evidence>
<feature type="modified residue" description="N6-(pyridoxal phosphate)lysine" evidence="15">
    <location>
        <position position="200"/>
    </location>
</feature>
<dbReference type="AlphaFoldDB" id="A0A8J6NCK1"/>
<dbReference type="Gene3D" id="3.20.10.10">
    <property type="entry name" value="D-amino Acid Aminotransferase, subunit A, domain 2"/>
    <property type="match status" value="1"/>
</dbReference>
<organism evidence="19 20">
    <name type="scientific">Candidatus Desulfatifera sulfidica</name>
    <dbReference type="NCBI Taxonomy" id="2841691"/>
    <lineage>
        <taxon>Bacteria</taxon>
        <taxon>Pseudomonadati</taxon>
        <taxon>Thermodesulfobacteriota</taxon>
        <taxon>Desulfobulbia</taxon>
        <taxon>Desulfobulbales</taxon>
        <taxon>Desulfobulbaceae</taxon>
        <taxon>Candidatus Desulfatifera</taxon>
    </lineage>
</organism>
<dbReference type="GO" id="GO:0009097">
    <property type="term" value="P:isoleucine biosynthetic process"/>
    <property type="evidence" value="ECO:0007669"/>
    <property type="project" value="UniProtKB-UniPathway"/>
</dbReference>
<dbReference type="Pfam" id="PF01063">
    <property type="entry name" value="Aminotran_4"/>
    <property type="match status" value="1"/>
</dbReference>
<dbReference type="InterPro" id="IPR001544">
    <property type="entry name" value="Aminotrans_IV"/>
</dbReference>
<sequence length="360" mass="40524">MWDNLEIVVEKTDLALLKEKPAQDKLGFGAHFTDHMLRMTWNKEKGWHDAKICPYQDFQLDPAAMVFHYGQAIFEGLKAYKNEDGQVFLFRPQDNLERMNTSALRMCMPRLPVEKVLKGLKALVYLDRDWIPTNKGATLYIRPTMIATEAALGVRPSEEYYFYVIMSPVGAYYAEGFNPTKIFVTDKYVRAVKGGVGNVKTAGNYAASIMAGREAAKAGYTQVLWLDACERRYVEEVGTSNIFFRINDQLITPPLGGSILAGITRDSVMQLVRSWGVEVVERQITIDELLAACEDNTLQEAFGTGTAAVISPVGELCYRDQKYIINNNETGELSARLFEELQAIQGGRSEDPFRWVVRVG</sequence>
<dbReference type="CDD" id="cd01557">
    <property type="entry name" value="BCAT_beta_family"/>
    <property type="match status" value="1"/>
</dbReference>
<keyword evidence="10 17" id="KW-0663">Pyridoxal phosphate</keyword>
<evidence type="ECO:0000256" key="9">
    <source>
        <dbReference type="ARBA" id="ARBA00022679"/>
    </source>
</evidence>
<evidence type="ECO:0000256" key="1">
    <source>
        <dbReference type="ARBA" id="ARBA00001933"/>
    </source>
</evidence>
<dbReference type="InterPro" id="IPR036038">
    <property type="entry name" value="Aminotransferase-like"/>
</dbReference>
<dbReference type="UniPathway" id="UPA00047">
    <property type="reaction ID" value="UER00058"/>
</dbReference>
<dbReference type="EC" id="2.6.1.42" evidence="18"/>
<comment type="pathway">
    <text evidence="5">Amino-acid biosynthesis; L-leucine biosynthesis; L-leucine from 3-methyl-2-oxobutanoate: step 4/4.</text>
</comment>
<evidence type="ECO:0000256" key="18">
    <source>
        <dbReference type="RuleBase" id="RU004517"/>
    </source>
</evidence>
<evidence type="ECO:0000256" key="5">
    <source>
        <dbReference type="ARBA" id="ARBA00005072"/>
    </source>
</evidence>
<protein>
    <recommendedName>
        <fullName evidence="18">Branched-chain-amino-acid aminotransferase</fullName>
        <ecNumber evidence="18">2.6.1.42</ecNumber>
    </recommendedName>
</protein>
<evidence type="ECO:0000313" key="20">
    <source>
        <dbReference type="Proteomes" id="UP000599024"/>
    </source>
</evidence>
<dbReference type="InterPro" id="IPR033939">
    <property type="entry name" value="BCAT_family"/>
</dbReference>
<dbReference type="NCBIfam" id="TIGR01123">
    <property type="entry name" value="ilvE_II"/>
    <property type="match status" value="1"/>
</dbReference>
<dbReference type="PANTHER" id="PTHR11825">
    <property type="entry name" value="SUBGROUP IIII AMINOTRANSFERASE"/>
    <property type="match status" value="1"/>
</dbReference>
<dbReference type="EMBL" id="JACNLK010000078">
    <property type="protein sequence ID" value="MBC8209150.1"/>
    <property type="molecule type" value="Genomic_DNA"/>
</dbReference>
<comment type="cofactor">
    <cofactor evidence="1 17">
        <name>pyridoxal 5'-phosphate</name>
        <dbReference type="ChEBI" id="CHEBI:597326"/>
    </cofactor>
</comment>
<dbReference type="InterPro" id="IPR005786">
    <property type="entry name" value="B_amino_transII"/>
</dbReference>
<dbReference type="PIRSF" id="PIRSF006468">
    <property type="entry name" value="BCAT1"/>
    <property type="match status" value="1"/>
</dbReference>
<keyword evidence="8 18" id="KW-0028">Amino-acid biosynthesis</keyword>
<evidence type="ECO:0000256" key="7">
    <source>
        <dbReference type="ARBA" id="ARBA00022576"/>
    </source>
</evidence>
<evidence type="ECO:0000256" key="8">
    <source>
        <dbReference type="ARBA" id="ARBA00022605"/>
    </source>
</evidence>
<keyword evidence="9 18" id="KW-0808">Transferase</keyword>
<evidence type="ECO:0000256" key="4">
    <source>
        <dbReference type="ARBA" id="ARBA00004931"/>
    </source>
</evidence>
<evidence type="ECO:0000256" key="14">
    <source>
        <dbReference type="ARBA" id="ARBA00049229"/>
    </source>
</evidence>
<evidence type="ECO:0000256" key="16">
    <source>
        <dbReference type="RuleBase" id="RU004106"/>
    </source>
</evidence>
<dbReference type="NCBIfam" id="NF009897">
    <property type="entry name" value="PRK13357.1"/>
    <property type="match status" value="1"/>
</dbReference>
<evidence type="ECO:0000256" key="6">
    <source>
        <dbReference type="ARBA" id="ARBA00009320"/>
    </source>
</evidence>
<evidence type="ECO:0000313" key="19">
    <source>
        <dbReference type="EMBL" id="MBC8209150.1"/>
    </source>
</evidence>
<keyword evidence="11 18" id="KW-0100">Branched-chain amino acid biosynthesis</keyword>
<dbReference type="GO" id="GO:0009098">
    <property type="term" value="P:L-leucine biosynthetic process"/>
    <property type="evidence" value="ECO:0007669"/>
    <property type="project" value="UniProtKB-UniPathway"/>
</dbReference>
<evidence type="ECO:0000256" key="2">
    <source>
        <dbReference type="ARBA" id="ARBA00003109"/>
    </source>
</evidence>
<dbReference type="Proteomes" id="UP000599024">
    <property type="component" value="Unassembled WGS sequence"/>
</dbReference>
<comment type="pathway">
    <text evidence="4">Amino-acid biosynthesis; L-valine biosynthesis; L-valine from pyruvate: step 4/4.</text>
</comment>
<evidence type="ECO:0000256" key="10">
    <source>
        <dbReference type="ARBA" id="ARBA00022898"/>
    </source>
</evidence>
<dbReference type="InterPro" id="IPR043131">
    <property type="entry name" value="BCAT-like_N"/>
</dbReference>
<dbReference type="Gene3D" id="3.30.470.10">
    <property type="match status" value="1"/>
</dbReference>
<dbReference type="InterPro" id="IPR043132">
    <property type="entry name" value="BCAT-like_C"/>
</dbReference>
<comment type="catalytic activity">
    <reaction evidence="13 18">
        <text>L-isoleucine + 2-oxoglutarate = (S)-3-methyl-2-oxopentanoate + L-glutamate</text>
        <dbReference type="Rhea" id="RHEA:24801"/>
        <dbReference type="ChEBI" id="CHEBI:16810"/>
        <dbReference type="ChEBI" id="CHEBI:29985"/>
        <dbReference type="ChEBI" id="CHEBI:35146"/>
        <dbReference type="ChEBI" id="CHEBI:58045"/>
        <dbReference type="EC" id="2.6.1.42"/>
    </reaction>
</comment>
<dbReference type="UniPathway" id="UPA00049">
    <property type="reaction ID" value="UER00062"/>
</dbReference>
<dbReference type="GO" id="GO:0004084">
    <property type="term" value="F:branched-chain-amino-acid transaminase activity"/>
    <property type="evidence" value="ECO:0007669"/>
    <property type="project" value="UniProtKB-EC"/>
</dbReference>
<comment type="caution">
    <text evidence="19">The sequence shown here is derived from an EMBL/GenBank/DDBJ whole genome shotgun (WGS) entry which is preliminary data.</text>
</comment>
<gene>
    <name evidence="19" type="ORF">H8E79_08305</name>
</gene>